<protein>
    <submittedName>
        <fullName evidence="5">Uncharacterized protein LOC115750046</fullName>
    </submittedName>
</protein>
<evidence type="ECO:0000313" key="4">
    <source>
        <dbReference type="Proteomes" id="UP000827889"/>
    </source>
</evidence>
<keyword evidence="1" id="KW-0479">Metal-binding</keyword>
<keyword evidence="1" id="KW-0862">Zinc</keyword>
<accession>A0ABM3HA86</accession>
<organism evidence="4 5">
    <name type="scientific">Rhodamnia argentea</name>
    <dbReference type="NCBI Taxonomy" id="178133"/>
    <lineage>
        <taxon>Eukaryota</taxon>
        <taxon>Viridiplantae</taxon>
        <taxon>Streptophyta</taxon>
        <taxon>Embryophyta</taxon>
        <taxon>Tracheophyta</taxon>
        <taxon>Spermatophyta</taxon>
        <taxon>Magnoliopsida</taxon>
        <taxon>eudicotyledons</taxon>
        <taxon>Gunneridae</taxon>
        <taxon>Pentapetalae</taxon>
        <taxon>rosids</taxon>
        <taxon>malvids</taxon>
        <taxon>Myrtales</taxon>
        <taxon>Myrtaceae</taxon>
        <taxon>Myrtoideae</taxon>
        <taxon>Myrteae</taxon>
        <taxon>Australasian group</taxon>
        <taxon>Rhodamnia</taxon>
    </lineage>
</organism>
<reference evidence="5" key="1">
    <citation type="submission" date="2025-08" db="UniProtKB">
        <authorList>
            <consortium name="RefSeq"/>
        </authorList>
    </citation>
    <scope>IDENTIFICATION</scope>
    <source>
        <tissue evidence="5">Leaf</tissue>
    </source>
</reference>
<dbReference type="PROSITE" id="PS50966">
    <property type="entry name" value="ZF_SWIM"/>
    <property type="match status" value="1"/>
</dbReference>
<gene>
    <name evidence="5" type="primary">LOC115750046</name>
</gene>
<dbReference type="RefSeq" id="XP_048133506.1">
    <property type="nucleotide sequence ID" value="XM_048277549.1"/>
</dbReference>
<dbReference type="GeneID" id="115750046"/>
<keyword evidence="4" id="KW-1185">Reference proteome</keyword>
<evidence type="ECO:0000256" key="2">
    <source>
        <dbReference type="SAM" id="MobiDB-lite"/>
    </source>
</evidence>
<feature type="region of interest" description="Disordered" evidence="2">
    <location>
        <begin position="113"/>
        <end position="132"/>
    </location>
</feature>
<dbReference type="InterPro" id="IPR007527">
    <property type="entry name" value="Znf_SWIM"/>
</dbReference>
<sequence>MKGRRAKAARMEDNLNLPVQDPPCAEFSASQLKWVKIVGGRQGGDDVAVIPFARVEDFVKGESSKADCPASFRIESRRRRHEGSTSKPRVDGYLEYTLYWCSYGPEDYRDNESGVGDTMSMKPVSGKGSRPGRRRMMRGCVCHFTVKRLYVRPLIALIIYNQRKHVDKTSAPCHGIVDRHAVGTRAMYAPRISEELRQRVMSMLYVAIPIDDIMQHHMELVQRHGGPLNRDDLLSMNDVRNMERLVHNSSHELDENDECSVKIWVQRNQKYVFFYQECTDTEPFIMGIQTNWQLKQMLHHGQNGSIAMHSSFGRNKLKYPLCTLLAFDTSHNAIPVAWIISSSLICQSIHKWIGPLAERIFTKDPKWQLSSFLVDDCSFKVSLIREAFRCRVLLCLWRVRRAWIRNLLKRSCHSDVQREMCRFLGSILYRTRINAVEEFMQVFVDQCAFMDYFRERWLPGIDALINGMKSLPTAGPEPQAAIESYHLRLKFKLLDNQYCNLWPRIDRLIHMLATEYHSLFWLDHYSLDTGYFENVRDRSFTSNAWHQALDILDVDVTLDEQNLLLAKVLSEDRSSVYTVWNPGSEFSLCNCSWSEHGNLCEHVIKVAILCRTRQVAGTSLASQGYRQALLSLLQKPPEIPIVLDHAILRATWLHQEIKSLEELSNSGLLQPLAAEADSQLADYVQLFPPP</sequence>
<dbReference type="Proteomes" id="UP000827889">
    <property type="component" value="Chromosome 4"/>
</dbReference>
<name>A0ABM3HA86_9MYRT</name>
<dbReference type="PANTHER" id="PTHR33977:SF4">
    <property type="entry name" value="SWIM-TYPE DOMAIN-CONTAINING PROTEIN"/>
    <property type="match status" value="1"/>
</dbReference>
<evidence type="ECO:0000259" key="3">
    <source>
        <dbReference type="PROSITE" id="PS50966"/>
    </source>
</evidence>
<keyword evidence="1" id="KW-0863">Zinc-finger</keyword>
<feature type="domain" description="SWIM-type" evidence="3">
    <location>
        <begin position="577"/>
        <end position="611"/>
    </location>
</feature>
<evidence type="ECO:0000313" key="5">
    <source>
        <dbReference type="RefSeq" id="XP_048133506.1"/>
    </source>
</evidence>
<dbReference type="PANTHER" id="PTHR33977">
    <property type="entry name" value="ZINC ION BINDING PROTEIN"/>
    <property type="match status" value="1"/>
</dbReference>
<proteinExistence type="predicted"/>
<evidence type="ECO:0000256" key="1">
    <source>
        <dbReference type="PROSITE-ProRule" id="PRU00325"/>
    </source>
</evidence>